<feature type="compositionally biased region" description="Basic and acidic residues" evidence="1">
    <location>
        <begin position="194"/>
        <end position="203"/>
    </location>
</feature>
<dbReference type="RefSeq" id="WP_209355944.1">
    <property type="nucleotide sequence ID" value="NZ_CP060010.1"/>
</dbReference>
<dbReference type="KEGG" id="cact:HZ995_12300"/>
<dbReference type="PROSITE" id="PS51257">
    <property type="entry name" value="PROKAR_LIPOPROTEIN"/>
    <property type="match status" value="1"/>
</dbReference>
<evidence type="ECO:0000313" key="2">
    <source>
        <dbReference type="EMBL" id="QTN35257.1"/>
    </source>
</evidence>
<accession>A0A975EP19</accession>
<sequence>MRVILGFGVALALAACDVPVPDSGVGFDNGNFKPRISDEPLGATATSLPPAESVSSETLDVLAATAPTTPQAATGESGFVEASPSNPAPVRVENSGISDENDFAAVDARRSIEDDAQRRQQIAAQYQQVEATDLPERDGGVGPNIVEYAVLSKNPLGNRIYRRIGLNAANRFARNCRAYPSSDQAQIDFLSRGGPERDPRGLDPDGDGYACAWDPTPFQKLGG</sequence>
<name>A0A975EP19_9RHOB</name>
<organism evidence="2 3">
    <name type="scientific">Cognatishimia activa</name>
    <dbReference type="NCBI Taxonomy" id="1715691"/>
    <lineage>
        <taxon>Bacteria</taxon>
        <taxon>Pseudomonadati</taxon>
        <taxon>Pseudomonadota</taxon>
        <taxon>Alphaproteobacteria</taxon>
        <taxon>Rhodobacterales</taxon>
        <taxon>Paracoccaceae</taxon>
        <taxon>Cognatishimia</taxon>
    </lineage>
</organism>
<reference evidence="2" key="1">
    <citation type="submission" date="2020-07" db="EMBL/GenBank/DDBJ databases">
        <title>Genome sequences of bacteria associated with the marine, planktonic diatom Thalassiosira profunda strain ECT2AJA-044.</title>
        <authorList>
            <person name="Gargas C.B."/>
            <person name="Roberts W.R."/>
            <person name="Alverson A.J."/>
        </authorList>
    </citation>
    <scope>NUCLEOTIDE SEQUENCE</scope>
    <source>
        <strain evidence="2">ECT2AJA-044</strain>
    </source>
</reference>
<gene>
    <name evidence="2" type="ORF">HZ995_12300</name>
</gene>
<feature type="region of interest" description="Disordered" evidence="1">
    <location>
        <begin position="68"/>
        <end position="95"/>
    </location>
</feature>
<evidence type="ECO:0000313" key="3">
    <source>
        <dbReference type="Proteomes" id="UP000665026"/>
    </source>
</evidence>
<evidence type="ECO:0000256" key="1">
    <source>
        <dbReference type="SAM" id="MobiDB-lite"/>
    </source>
</evidence>
<dbReference type="EMBL" id="CP060010">
    <property type="protein sequence ID" value="QTN35257.1"/>
    <property type="molecule type" value="Genomic_DNA"/>
</dbReference>
<feature type="region of interest" description="Disordered" evidence="1">
    <location>
        <begin position="188"/>
        <end position="223"/>
    </location>
</feature>
<dbReference type="Proteomes" id="UP000665026">
    <property type="component" value="Chromosome"/>
</dbReference>
<proteinExistence type="predicted"/>
<evidence type="ECO:0008006" key="4">
    <source>
        <dbReference type="Google" id="ProtNLM"/>
    </source>
</evidence>
<dbReference type="AlphaFoldDB" id="A0A975EP19"/>
<protein>
    <recommendedName>
        <fullName evidence="4">Excalibur calcium-binding domain-containing protein</fullName>
    </recommendedName>
</protein>